<dbReference type="EMBL" id="CP163445">
    <property type="protein sequence ID" value="XDQ82926.1"/>
    <property type="molecule type" value="Genomic_DNA"/>
</dbReference>
<dbReference type="Gene3D" id="3.40.50.920">
    <property type="match status" value="1"/>
</dbReference>
<proteinExistence type="inferred from homology"/>
<dbReference type="SUPFAM" id="SSF52518">
    <property type="entry name" value="Thiamin diphosphate-binding fold (THDP-binding)"/>
    <property type="match status" value="2"/>
</dbReference>
<dbReference type="GO" id="GO:0000287">
    <property type="term" value="F:magnesium ion binding"/>
    <property type="evidence" value="ECO:0007669"/>
    <property type="project" value="UniProtKB-ARBA"/>
</dbReference>
<dbReference type="InterPro" id="IPR009014">
    <property type="entry name" value="Transketo_C/PFOR_II"/>
</dbReference>
<evidence type="ECO:0008006" key="8">
    <source>
        <dbReference type="Google" id="ProtNLM"/>
    </source>
</evidence>
<dbReference type="GO" id="GO:0005975">
    <property type="term" value="P:carbohydrate metabolic process"/>
    <property type="evidence" value="ECO:0007669"/>
    <property type="project" value="InterPro"/>
</dbReference>
<feature type="domain" description="Xylulose 5-phosphate/Fructose 6-phosphate phosphoketolase C-terminal" evidence="5">
    <location>
        <begin position="525"/>
        <end position="645"/>
    </location>
</feature>
<dbReference type="InterPro" id="IPR018970">
    <property type="entry name" value="Xul5P/Fru6P_PKetolase_N"/>
</dbReference>
<evidence type="ECO:0000256" key="3">
    <source>
        <dbReference type="ARBA" id="ARBA00023052"/>
    </source>
</evidence>
<dbReference type="RefSeq" id="WP_369185156.1">
    <property type="nucleotide sequence ID" value="NZ_CP163445.1"/>
</dbReference>
<dbReference type="InterPro" id="IPR005593">
    <property type="entry name" value="Xul5P/Fru6P_PKetolase"/>
</dbReference>
<evidence type="ECO:0000313" key="7">
    <source>
        <dbReference type="EMBL" id="XDQ82926.1"/>
    </source>
</evidence>
<keyword evidence="4" id="KW-0456">Lyase</keyword>
<evidence type="ECO:0000256" key="4">
    <source>
        <dbReference type="ARBA" id="ARBA00023239"/>
    </source>
</evidence>
<dbReference type="AlphaFoldDB" id="A0AB39TV40"/>
<dbReference type="GO" id="GO:0016832">
    <property type="term" value="F:aldehyde-lyase activity"/>
    <property type="evidence" value="ECO:0007669"/>
    <property type="project" value="InterPro"/>
</dbReference>
<dbReference type="PANTHER" id="PTHR31273">
    <property type="entry name" value="PHOSPHOKETOLASE-RELATED"/>
    <property type="match status" value="1"/>
</dbReference>
<comment type="similarity">
    <text evidence="2">Belongs to the XFP family.</text>
</comment>
<dbReference type="InterPro" id="IPR029061">
    <property type="entry name" value="THDP-binding"/>
</dbReference>
<accession>A0AB39TV40</accession>
<evidence type="ECO:0000256" key="1">
    <source>
        <dbReference type="ARBA" id="ARBA00001964"/>
    </source>
</evidence>
<keyword evidence="3" id="KW-0786">Thiamine pyrophosphate</keyword>
<name>A0AB39TV40_9ACTN</name>
<dbReference type="PANTHER" id="PTHR31273:SF0">
    <property type="entry name" value="PHOSPHOKETOLASE-RELATED"/>
    <property type="match status" value="1"/>
</dbReference>
<dbReference type="InterPro" id="IPR019789">
    <property type="entry name" value="Xul5P/Fru6P_PKetolase_ThDP_BS"/>
</dbReference>
<protein>
    <recommendedName>
        <fullName evidence="8">Phosphoketolase</fullName>
    </recommendedName>
</protein>
<comment type="cofactor">
    <cofactor evidence="1">
        <name>thiamine diphosphate</name>
        <dbReference type="ChEBI" id="CHEBI:58937"/>
    </cofactor>
</comment>
<dbReference type="Pfam" id="PF09363">
    <property type="entry name" value="XFP_C"/>
    <property type="match status" value="1"/>
</dbReference>
<evidence type="ECO:0000259" key="5">
    <source>
        <dbReference type="Pfam" id="PF09363"/>
    </source>
</evidence>
<dbReference type="Gene3D" id="3.40.50.970">
    <property type="match status" value="2"/>
</dbReference>
<feature type="domain" description="Xylulose 5-phosphate/Fructose 6-phosphate phosphoketolase N-terminal" evidence="6">
    <location>
        <begin position="3"/>
        <end position="327"/>
    </location>
</feature>
<dbReference type="InterPro" id="IPR018969">
    <property type="entry name" value="Xul5P/Fru6P_PKetolase_C"/>
</dbReference>
<gene>
    <name evidence="7" type="ORF">AB2U05_32725</name>
</gene>
<dbReference type="PROSITE" id="PS60003">
    <property type="entry name" value="PHOSPHOKETOLASE_2"/>
    <property type="match status" value="1"/>
</dbReference>
<sequence>MLSRADALWRAATYVAVALLHLDDNQLLTEPLQAGHVKPRPAGHWGTVPGTAWALAHTVLAAGEVAPGRELVPVIGAGHAGVVQLAYAWLTGELAAVRPQFSRDATGLRWLARNFPDVDGLGAETHPLLPAGAAPGGCLGGALAFSHGMALDVPGRVVVPIVGDGECETPTTAAAWLAARALQGSAVLPVVHVNGFRMGDRSLLGAMTDAELVAYAAGFGWRGRVVHVAAASADEHRAFRDALAVSVDEVADGSRTAVFLRCVKGWSGPEAVDGRQVLGTAAAHKTSLDGARRNEAQRGQLERWLASYQPAELFDHHGQPIGALAEALESAARCSAVGPGHPTREGPKPVVLGSAARFGEAVGAVLRRHAAAGDFWVFSPDELSSNRLGALRDEPWVSEVLAEEVLLGWLSGWISSGRRGVLVSYEAFAPLLTAGIVGHLKHRRIAKHKAFPSLNLLLTSYGWHNVFTHGDPSLASALLATEDPAVTVLVPADTQRTAAVLDAALNSTGRVNVLVAGKHTELRLPLETVEEELARGLAIWPHLSDEEDPDLTVVVAGDLPAEAVTAAVPVLRDRLGCRIRVVGVLDLTVLGDPTRWPKGLTDAEVDRYLGERSAVLVVTLGHPAAVWGLLAGRLRRPVEVIGWREPPGPMSQDALARELGLDSAGLLRAAGRLTARLEAAQ</sequence>
<reference evidence="7" key="1">
    <citation type="submission" date="2024-07" db="EMBL/GenBank/DDBJ databases">
        <authorList>
            <person name="Yu S.T."/>
        </authorList>
    </citation>
    <scope>NUCLEOTIDE SEQUENCE</scope>
    <source>
        <strain evidence="7">Y1</strain>
    </source>
</reference>
<dbReference type="Pfam" id="PF09364">
    <property type="entry name" value="XFP_N"/>
    <property type="match status" value="1"/>
</dbReference>
<organism evidence="7">
    <name type="scientific">Streptomyces sp. Y1</name>
    <dbReference type="NCBI Taxonomy" id="3238634"/>
    <lineage>
        <taxon>Bacteria</taxon>
        <taxon>Bacillati</taxon>
        <taxon>Actinomycetota</taxon>
        <taxon>Actinomycetes</taxon>
        <taxon>Kitasatosporales</taxon>
        <taxon>Streptomycetaceae</taxon>
        <taxon>Streptomyces</taxon>
    </lineage>
</organism>
<dbReference type="Pfam" id="PF03894">
    <property type="entry name" value="XFP"/>
    <property type="match status" value="1"/>
</dbReference>
<evidence type="ECO:0000259" key="6">
    <source>
        <dbReference type="Pfam" id="PF09364"/>
    </source>
</evidence>
<evidence type="ECO:0000256" key="2">
    <source>
        <dbReference type="ARBA" id="ARBA00005623"/>
    </source>
</evidence>